<name>A0A5C3MLM3_9AGAM</name>
<proteinExistence type="predicted"/>
<gene>
    <name evidence="11" type="ORF">OE88DRAFT_1111233</name>
</gene>
<feature type="active site" description="Proton acceptor" evidence="6">
    <location>
        <position position="424"/>
    </location>
</feature>
<evidence type="ECO:0000256" key="2">
    <source>
        <dbReference type="ARBA" id="ARBA00022679"/>
    </source>
</evidence>
<dbReference type="InterPro" id="IPR011009">
    <property type="entry name" value="Kinase-like_dom_sf"/>
</dbReference>
<dbReference type="PROSITE" id="PS50011">
    <property type="entry name" value="PROTEIN_KINASE_DOM"/>
    <property type="match status" value="1"/>
</dbReference>
<keyword evidence="1" id="KW-0723">Serine/threonine-protein kinase</keyword>
<dbReference type="EMBL" id="ML213539">
    <property type="protein sequence ID" value="TFK45643.1"/>
    <property type="molecule type" value="Genomic_DNA"/>
</dbReference>
<feature type="region of interest" description="Disordered" evidence="9">
    <location>
        <begin position="589"/>
        <end position="646"/>
    </location>
</feature>
<feature type="compositionally biased region" description="Polar residues" evidence="9">
    <location>
        <begin position="71"/>
        <end position="83"/>
    </location>
</feature>
<evidence type="ECO:0000256" key="8">
    <source>
        <dbReference type="PIRSR" id="PIRSR630616-3"/>
    </source>
</evidence>
<evidence type="ECO:0000256" key="7">
    <source>
        <dbReference type="PIRSR" id="PIRSR630616-2"/>
    </source>
</evidence>
<evidence type="ECO:0000313" key="12">
    <source>
        <dbReference type="Proteomes" id="UP000305948"/>
    </source>
</evidence>
<dbReference type="SUPFAM" id="SSF56112">
    <property type="entry name" value="Protein kinase-like (PK-like)"/>
    <property type="match status" value="1"/>
</dbReference>
<dbReference type="InterPro" id="IPR030616">
    <property type="entry name" value="Aur-like"/>
</dbReference>
<feature type="binding site" evidence="7">
    <location>
        <begin position="428"/>
        <end position="429"/>
    </location>
    <ligand>
        <name>ATP</name>
        <dbReference type="ChEBI" id="CHEBI:30616"/>
    </ligand>
</feature>
<evidence type="ECO:0000256" key="5">
    <source>
        <dbReference type="ARBA" id="ARBA00022840"/>
    </source>
</evidence>
<evidence type="ECO:0000256" key="3">
    <source>
        <dbReference type="ARBA" id="ARBA00022741"/>
    </source>
</evidence>
<dbReference type="GO" id="GO:0005524">
    <property type="term" value="F:ATP binding"/>
    <property type="evidence" value="ECO:0007669"/>
    <property type="project" value="UniProtKB-KW"/>
</dbReference>
<dbReference type="InterPro" id="IPR000719">
    <property type="entry name" value="Prot_kinase_dom"/>
</dbReference>
<feature type="domain" description="Protein kinase" evidence="10">
    <location>
        <begin position="235"/>
        <end position="591"/>
    </location>
</feature>
<keyword evidence="4 11" id="KW-0418">Kinase</keyword>
<feature type="compositionally biased region" description="Low complexity" evidence="9">
    <location>
        <begin position="60"/>
        <end position="70"/>
    </location>
</feature>
<evidence type="ECO:0000313" key="11">
    <source>
        <dbReference type="EMBL" id="TFK45643.1"/>
    </source>
</evidence>
<feature type="region of interest" description="Disordered" evidence="9">
    <location>
        <begin position="1"/>
        <end position="24"/>
    </location>
</feature>
<feature type="compositionally biased region" description="Pro residues" evidence="9">
    <location>
        <begin position="93"/>
        <end position="106"/>
    </location>
</feature>
<dbReference type="InterPro" id="IPR008271">
    <property type="entry name" value="Ser/Thr_kinase_AS"/>
</dbReference>
<evidence type="ECO:0000256" key="9">
    <source>
        <dbReference type="SAM" id="MobiDB-lite"/>
    </source>
</evidence>
<sequence length="646" mass="70137">MTASSASSQYLSPSSTSSSIPPSPRLSILTSCSSLSSLSTFSDGDHSNAFVHLPTPLPSPSHHVSPLPSSKTDAFFSTPSASKTDAFFGSPFSRPPTPPPPSPPPKQSKLLDPEATPTPKSHTHDSFFALPVAAPPPSWKTKLSPITRILPGRHDEEENRVEETLARLFPSKYKSKPPPALAVRDVQVSDAQVTSEPESIHSNALPSPPASDAPSGALGSASHIHSPDPDLPLDLELIKPLGSGAFSSVWLARPTDKTDSHLSRSLSQRKASSRASSIRLRRRIAGVKPKVAGVNDVRRGGSVYLRADDCDASGSKARRGRLVAVKMTERRDGEVNERTRVSFVREVEVLRHISHSSIISYLASFSTPTHHVLVLEYVGGGELFDVVNDDEKHALLTESTLWRMWSELCKAAAWMHSVGLVHRDIKLENILLTQPFPFPPDFHQPLIKLSDFGLSRFVDLENPMLTTRCGSESYAAPEVVMGRPYDGRNTDAWALGVVLYAIATRRLPFDGPAGFAREGGAHRRGWAMRIAKGEYEWPAEEPSNGESEGDELMGAALAKSESVRRVVGRLLVRDPARRARVEEVVFPDEVVASPTSDEEGEDVDSDRAEEDWGGSGEDDEEYGYAVGEGVLVDGDSIGEVAREEVH</sequence>
<dbReference type="Pfam" id="PF00069">
    <property type="entry name" value="Pkinase"/>
    <property type="match status" value="1"/>
</dbReference>
<keyword evidence="5 7" id="KW-0067">ATP-binding</keyword>
<dbReference type="STRING" id="5364.A0A5C3MLM3"/>
<evidence type="ECO:0000256" key="4">
    <source>
        <dbReference type="ARBA" id="ARBA00022777"/>
    </source>
</evidence>
<feature type="region of interest" description="Disordered" evidence="9">
    <location>
        <begin position="47"/>
        <end position="130"/>
    </location>
</feature>
<accession>A0A5C3MLM3</accession>
<protein>
    <submittedName>
        <fullName evidence="11">Kinase-like protein</fullName>
    </submittedName>
</protein>
<dbReference type="PROSITE" id="PS00108">
    <property type="entry name" value="PROTEIN_KINASE_ST"/>
    <property type="match status" value="1"/>
</dbReference>
<dbReference type="SMART" id="SM00220">
    <property type="entry name" value="S_TKc"/>
    <property type="match status" value="1"/>
</dbReference>
<dbReference type="Gene3D" id="1.10.510.10">
    <property type="entry name" value="Transferase(Phosphotransferase) domain 1"/>
    <property type="match status" value="1"/>
</dbReference>
<feature type="compositionally biased region" description="Polar residues" evidence="9">
    <location>
        <begin position="189"/>
        <end position="202"/>
    </location>
</feature>
<evidence type="ECO:0000256" key="1">
    <source>
        <dbReference type="ARBA" id="ARBA00022527"/>
    </source>
</evidence>
<dbReference type="PANTHER" id="PTHR24350">
    <property type="entry name" value="SERINE/THREONINE-PROTEIN KINASE IAL-RELATED"/>
    <property type="match status" value="1"/>
</dbReference>
<keyword evidence="3 7" id="KW-0547">Nucleotide-binding</keyword>
<dbReference type="Proteomes" id="UP000305948">
    <property type="component" value="Unassembled WGS sequence"/>
</dbReference>
<dbReference type="AlphaFoldDB" id="A0A5C3MLM3"/>
<reference evidence="11 12" key="1">
    <citation type="journal article" date="2019" name="Nat. Ecol. Evol.">
        <title>Megaphylogeny resolves global patterns of mushroom evolution.</title>
        <authorList>
            <person name="Varga T."/>
            <person name="Krizsan K."/>
            <person name="Foldi C."/>
            <person name="Dima B."/>
            <person name="Sanchez-Garcia M."/>
            <person name="Sanchez-Ramirez S."/>
            <person name="Szollosi G.J."/>
            <person name="Szarkandi J.G."/>
            <person name="Papp V."/>
            <person name="Albert L."/>
            <person name="Andreopoulos W."/>
            <person name="Angelini C."/>
            <person name="Antonin V."/>
            <person name="Barry K.W."/>
            <person name="Bougher N.L."/>
            <person name="Buchanan P."/>
            <person name="Buyck B."/>
            <person name="Bense V."/>
            <person name="Catcheside P."/>
            <person name="Chovatia M."/>
            <person name="Cooper J."/>
            <person name="Damon W."/>
            <person name="Desjardin D."/>
            <person name="Finy P."/>
            <person name="Geml J."/>
            <person name="Haridas S."/>
            <person name="Hughes K."/>
            <person name="Justo A."/>
            <person name="Karasinski D."/>
            <person name="Kautmanova I."/>
            <person name="Kiss B."/>
            <person name="Kocsube S."/>
            <person name="Kotiranta H."/>
            <person name="LaButti K.M."/>
            <person name="Lechner B.E."/>
            <person name="Liimatainen K."/>
            <person name="Lipzen A."/>
            <person name="Lukacs Z."/>
            <person name="Mihaltcheva S."/>
            <person name="Morgado L.N."/>
            <person name="Niskanen T."/>
            <person name="Noordeloos M.E."/>
            <person name="Ohm R.A."/>
            <person name="Ortiz-Santana B."/>
            <person name="Ovrebo C."/>
            <person name="Racz N."/>
            <person name="Riley R."/>
            <person name="Savchenko A."/>
            <person name="Shiryaev A."/>
            <person name="Soop K."/>
            <person name="Spirin V."/>
            <person name="Szebenyi C."/>
            <person name="Tomsovsky M."/>
            <person name="Tulloss R.E."/>
            <person name="Uehling J."/>
            <person name="Grigoriev I.V."/>
            <person name="Vagvolgyi C."/>
            <person name="Papp T."/>
            <person name="Martin F.M."/>
            <person name="Miettinen O."/>
            <person name="Hibbett D.S."/>
            <person name="Nagy L.G."/>
        </authorList>
    </citation>
    <scope>NUCLEOTIDE SEQUENCE [LARGE SCALE GENOMIC DNA]</scope>
    <source>
        <strain evidence="11 12">OMC1185</strain>
    </source>
</reference>
<evidence type="ECO:0000259" key="10">
    <source>
        <dbReference type="PROSITE" id="PS50011"/>
    </source>
</evidence>
<evidence type="ECO:0000256" key="6">
    <source>
        <dbReference type="PIRSR" id="PIRSR630616-1"/>
    </source>
</evidence>
<feature type="compositionally biased region" description="Acidic residues" evidence="9">
    <location>
        <begin position="596"/>
        <end position="622"/>
    </location>
</feature>
<feature type="cross-link" description="Glycyl lysine isopeptide (Lys-Gly) (interchain with G-Cter in SUMO2)" evidence="8">
    <location>
        <position position="426"/>
    </location>
</feature>
<keyword evidence="2" id="KW-0808">Transferase</keyword>
<organism evidence="11 12">
    <name type="scientific">Heliocybe sulcata</name>
    <dbReference type="NCBI Taxonomy" id="5364"/>
    <lineage>
        <taxon>Eukaryota</taxon>
        <taxon>Fungi</taxon>
        <taxon>Dikarya</taxon>
        <taxon>Basidiomycota</taxon>
        <taxon>Agaricomycotina</taxon>
        <taxon>Agaricomycetes</taxon>
        <taxon>Gloeophyllales</taxon>
        <taxon>Gloeophyllaceae</taxon>
        <taxon>Heliocybe</taxon>
    </lineage>
</organism>
<dbReference type="OrthoDB" id="289250at2759"/>
<dbReference type="GO" id="GO:0004674">
    <property type="term" value="F:protein serine/threonine kinase activity"/>
    <property type="evidence" value="ECO:0007669"/>
    <property type="project" value="UniProtKB-KW"/>
</dbReference>
<feature type="binding site" evidence="7">
    <location>
        <position position="451"/>
    </location>
    <ligand>
        <name>ATP</name>
        <dbReference type="ChEBI" id="CHEBI:30616"/>
    </ligand>
</feature>
<feature type="compositionally biased region" description="Low complexity" evidence="9">
    <location>
        <begin position="212"/>
        <end position="222"/>
    </location>
</feature>
<keyword evidence="12" id="KW-1185">Reference proteome</keyword>
<feature type="region of interest" description="Disordered" evidence="9">
    <location>
        <begin position="186"/>
        <end position="226"/>
    </location>
</feature>